<dbReference type="Proteomes" id="UP000019249">
    <property type="component" value="Unassembled WGS sequence"/>
</dbReference>
<name>A0ABN0RBM7_9LIST</name>
<evidence type="ECO:0000313" key="1">
    <source>
        <dbReference type="EMBL" id="EUJ24247.1"/>
    </source>
</evidence>
<dbReference type="EMBL" id="AODF01000061">
    <property type="protein sequence ID" value="EUJ24247.1"/>
    <property type="molecule type" value="Genomic_DNA"/>
</dbReference>
<reference evidence="1 2" key="1">
    <citation type="journal article" date="2014" name="Int. J. Syst. Evol. Microbiol.">
        <title>Listeria floridensis sp. nov., Listeria aquatica sp. nov., Listeria cornellensis sp. nov., Listeria riparia sp. nov. and Listeria grandensis sp. nov., from agricultural and natural environments.</title>
        <authorList>
            <person name="den Bakker H.C."/>
            <person name="Warchocki S."/>
            <person name="Wright E.M."/>
            <person name="Allred A.F."/>
            <person name="Ahlstrom C."/>
            <person name="Manuel C.S."/>
            <person name="Stasiewicz M.J."/>
            <person name="Burrell A."/>
            <person name="Roof S."/>
            <person name="Strawn L."/>
            <person name="Fortes E.D."/>
            <person name="Nightingale K.K."/>
            <person name="Kephart D."/>
            <person name="Wiedmann M."/>
        </authorList>
    </citation>
    <scope>NUCLEOTIDE SEQUENCE [LARGE SCALE GENOMIC DNA]</scope>
    <source>
        <strain evidence="1 2">FSL S10-1187</strain>
    </source>
</reference>
<proteinExistence type="predicted"/>
<comment type="caution">
    <text evidence="1">The sequence shown here is derived from an EMBL/GenBank/DDBJ whole genome shotgun (WGS) entry which is preliminary data.</text>
</comment>
<gene>
    <name evidence="1" type="ORF">MFLO_15708</name>
</gene>
<protein>
    <recommendedName>
        <fullName evidence="3">Phage protein</fullName>
    </recommendedName>
</protein>
<organism evidence="1 2">
    <name type="scientific">Listeria floridensis FSL S10-1187</name>
    <dbReference type="NCBI Taxonomy" id="1265817"/>
    <lineage>
        <taxon>Bacteria</taxon>
        <taxon>Bacillati</taxon>
        <taxon>Bacillota</taxon>
        <taxon>Bacilli</taxon>
        <taxon>Bacillales</taxon>
        <taxon>Listeriaceae</taxon>
        <taxon>Listeria</taxon>
    </lineage>
</organism>
<accession>A0ABN0RBM7</accession>
<dbReference type="RefSeq" id="WP_036098633.1">
    <property type="nucleotide sequence ID" value="NZ_AODF01000061.1"/>
</dbReference>
<evidence type="ECO:0000313" key="2">
    <source>
        <dbReference type="Proteomes" id="UP000019249"/>
    </source>
</evidence>
<evidence type="ECO:0008006" key="3">
    <source>
        <dbReference type="Google" id="ProtNLM"/>
    </source>
</evidence>
<keyword evidence="2" id="KW-1185">Reference proteome</keyword>
<sequence length="99" mass="12012">MKAYLKCENMENHKTLDLKIEGQEWDVAASYDELLEFKENEDIKDYDIMSKERLYAWLKEYGITLYDDSRQWLEDLKNVKWKILGWTEVAEDEARMFGF</sequence>